<sequence length="171" mass="18464">MESTVKAAATVQNNILLVQYSPTGKNVGDLYAFVLSETTKPLPFQIQRQTDMQGSKRPVASMSLITVTTSAFTDSKSPTGGVETDDTVPQLLTQSPTDQNASKSVARQAALCHHQTHPPRHHSRPEAGLALALGLGNPEIRLLLFGLQLHYRSPSTSMQRVSALVTYILAV</sequence>
<comment type="caution">
    <text evidence="1">The sequence shown here is derived from an EMBL/GenBank/DDBJ whole genome shotgun (WGS) entry which is preliminary data.</text>
</comment>
<evidence type="ECO:0000313" key="1">
    <source>
        <dbReference type="EMBL" id="KAG0260332.1"/>
    </source>
</evidence>
<reference evidence="1" key="1">
    <citation type="journal article" date="2020" name="Fungal Divers.">
        <title>Resolving the Mortierellaceae phylogeny through synthesis of multi-gene phylogenetics and phylogenomics.</title>
        <authorList>
            <person name="Vandepol N."/>
            <person name="Liber J."/>
            <person name="Desiro A."/>
            <person name="Na H."/>
            <person name="Kennedy M."/>
            <person name="Barry K."/>
            <person name="Grigoriev I.V."/>
            <person name="Miller A.N."/>
            <person name="O'Donnell K."/>
            <person name="Stajich J.E."/>
            <person name="Bonito G."/>
        </authorList>
    </citation>
    <scope>NUCLEOTIDE SEQUENCE</scope>
    <source>
        <strain evidence="1">BC1065</strain>
    </source>
</reference>
<dbReference type="Proteomes" id="UP000807716">
    <property type="component" value="Unassembled WGS sequence"/>
</dbReference>
<dbReference type="EMBL" id="JAAAJB010000252">
    <property type="protein sequence ID" value="KAG0260332.1"/>
    <property type="molecule type" value="Genomic_DNA"/>
</dbReference>
<keyword evidence="2" id="KW-1185">Reference proteome</keyword>
<dbReference type="AlphaFoldDB" id="A0A9P6Q8M2"/>
<gene>
    <name evidence="1" type="ORF">DFQ27_003599</name>
</gene>
<protein>
    <submittedName>
        <fullName evidence="1">Uncharacterized protein</fullName>
    </submittedName>
</protein>
<proteinExistence type="predicted"/>
<accession>A0A9P6Q8M2</accession>
<evidence type="ECO:0000313" key="2">
    <source>
        <dbReference type="Proteomes" id="UP000807716"/>
    </source>
</evidence>
<organism evidence="1 2">
    <name type="scientific">Actinomortierella ambigua</name>
    <dbReference type="NCBI Taxonomy" id="1343610"/>
    <lineage>
        <taxon>Eukaryota</taxon>
        <taxon>Fungi</taxon>
        <taxon>Fungi incertae sedis</taxon>
        <taxon>Mucoromycota</taxon>
        <taxon>Mortierellomycotina</taxon>
        <taxon>Mortierellomycetes</taxon>
        <taxon>Mortierellales</taxon>
        <taxon>Mortierellaceae</taxon>
        <taxon>Actinomortierella</taxon>
    </lineage>
</organism>
<name>A0A9P6Q8M2_9FUNG</name>